<dbReference type="InterPro" id="IPR011701">
    <property type="entry name" value="MFS"/>
</dbReference>
<feature type="compositionally biased region" description="Low complexity" evidence="5">
    <location>
        <begin position="433"/>
        <end position="443"/>
    </location>
</feature>
<feature type="transmembrane region" description="Helical" evidence="6">
    <location>
        <begin position="181"/>
        <end position="199"/>
    </location>
</feature>
<feature type="transmembrane region" description="Helical" evidence="6">
    <location>
        <begin position="108"/>
        <end position="134"/>
    </location>
</feature>
<keyword evidence="3 6" id="KW-1133">Transmembrane helix</keyword>
<dbReference type="InterPro" id="IPR036259">
    <property type="entry name" value="MFS_trans_sf"/>
</dbReference>
<feature type="transmembrane region" description="Helical" evidence="6">
    <location>
        <begin position="235"/>
        <end position="254"/>
    </location>
</feature>
<dbReference type="SUPFAM" id="SSF103473">
    <property type="entry name" value="MFS general substrate transporter"/>
    <property type="match status" value="1"/>
</dbReference>
<dbReference type="OrthoDB" id="3513479at2"/>
<dbReference type="AlphaFoldDB" id="A0A4Q2L136"/>
<dbReference type="GO" id="GO:0005886">
    <property type="term" value="C:plasma membrane"/>
    <property type="evidence" value="ECO:0007669"/>
    <property type="project" value="UniProtKB-SubCell"/>
</dbReference>
<feature type="compositionally biased region" description="Polar residues" evidence="5">
    <location>
        <begin position="412"/>
        <end position="422"/>
    </location>
</feature>
<name>A0A4Q2L136_9MICO</name>
<comment type="caution">
    <text evidence="8">The sequence shown here is derived from an EMBL/GenBank/DDBJ whole genome shotgun (WGS) entry which is preliminary data.</text>
</comment>
<dbReference type="PANTHER" id="PTHR23530:SF1">
    <property type="entry name" value="PERMEASE, MAJOR FACILITATOR SUPERFAMILY-RELATED"/>
    <property type="match status" value="1"/>
</dbReference>
<feature type="transmembrane region" description="Helical" evidence="6">
    <location>
        <begin position="155"/>
        <end position="175"/>
    </location>
</feature>
<feature type="transmembrane region" description="Helical" evidence="6">
    <location>
        <begin position="82"/>
        <end position="102"/>
    </location>
</feature>
<accession>A0A4Q2L136</accession>
<evidence type="ECO:0000256" key="6">
    <source>
        <dbReference type="SAM" id="Phobius"/>
    </source>
</evidence>
<feature type="transmembrane region" description="Helical" evidence="6">
    <location>
        <begin position="385"/>
        <end position="407"/>
    </location>
</feature>
<feature type="transmembrane region" description="Helical" evidence="6">
    <location>
        <begin position="54"/>
        <end position="75"/>
    </location>
</feature>
<dbReference type="EMBL" id="SDPN01000010">
    <property type="protein sequence ID" value="RXZ71744.1"/>
    <property type="molecule type" value="Genomic_DNA"/>
</dbReference>
<evidence type="ECO:0000256" key="2">
    <source>
        <dbReference type="ARBA" id="ARBA00022692"/>
    </source>
</evidence>
<organism evidence="8 9">
    <name type="scientific">Agromyces albus</name>
    <dbReference type="NCBI Taxonomy" id="205332"/>
    <lineage>
        <taxon>Bacteria</taxon>
        <taxon>Bacillati</taxon>
        <taxon>Actinomycetota</taxon>
        <taxon>Actinomycetes</taxon>
        <taxon>Micrococcales</taxon>
        <taxon>Microbacteriaceae</taxon>
        <taxon>Agromyces</taxon>
    </lineage>
</organism>
<feature type="transmembrane region" description="Helical" evidence="6">
    <location>
        <begin position="360"/>
        <end position="379"/>
    </location>
</feature>
<feature type="transmembrane region" description="Helical" evidence="6">
    <location>
        <begin position="323"/>
        <end position="340"/>
    </location>
</feature>
<sequence length="443" mass="46286">MSRSAAPAAPNPAARRVQSIYFTLLVGNTLAASFIWGINTLFLLDAGLTNLEAFAANAFFTVGMVIFEVPTGVVADTWGRRVSYLLGTVTLSVTTFLYYLMWVVSAPFWAWAVVSVLLGLGFTFFSGAVEAWLVDALHATGYRGSLEKVFGRGQAASGAAMLGGSVLGGVLAQVTDLGVPFLVRAGILIVMFIVAAVVMRDLGFTPAGRAHPLRATREVFTASVRHGLGNPPVRYVMLASCFSAGVGIYVFYALQPYLLELWGDEGAYSIAGLAAAIVAGAQIAGGWLAPSVRRLFRKRTTTIIIATISSATILVVLGLNRSFWVAIVLLALWGLVFAAAGPVRQAYLNDMIPSSQRATVLSFDSLLGSAGGVVIQPVLGRSADVYGYPGSLLIGGLIDLIAVPFLIASRRQGSASDVSTGVASEPESDDADAAPGAPPASSA</sequence>
<proteinExistence type="predicted"/>
<dbReference type="GO" id="GO:0022857">
    <property type="term" value="F:transmembrane transporter activity"/>
    <property type="evidence" value="ECO:0007669"/>
    <property type="project" value="InterPro"/>
</dbReference>
<dbReference type="Gene3D" id="1.20.1250.20">
    <property type="entry name" value="MFS general substrate transporter like domains"/>
    <property type="match status" value="1"/>
</dbReference>
<dbReference type="RefSeq" id="WP_129520290.1">
    <property type="nucleotide sequence ID" value="NZ_SDPN01000010.1"/>
</dbReference>
<reference evidence="8 9" key="1">
    <citation type="submission" date="2019-01" db="EMBL/GenBank/DDBJ databases">
        <title>Agromyces.</title>
        <authorList>
            <person name="Li J."/>
        </authorList>
    </citation>
    <scope>NUCLEOTIDE SEQUENCE [LARGE SCALE GENOMIC DNA]</scope>
    <source>
        <strain evidence="8 9">DSM 15934</strain>
    </source>
</reference>
<dbReference type="Pfam" id="PF07690">
    <property type="entry name" value="MFS_1"/>
    <property type="match status" value="1"/>
</dbReference>
<gene>
    <name evidence="8" type="ORF">ESP51_07565</name>
</gene>
<keyword evidence="4 6" id="KW-0472">Membrane</keyword>
<evidence type="ECO:0000313" key="8">
    <source>
        <dbReference type="EMBL" id="RXZ71744.1"/>
    </source>
</evidence>
<keyword evidence="2 6" id="KW-0812">Transmembrane</keyword>
<dbReference type="InterPro" id="IPR053160">
    <property type="entry name" value="MFS_DHA3_Transporter"/>
</dbReference>
<feature type="transmembrane region" description="Helical" evidence="6">
    <location>
        <begin position="20"/>
        <end position="42"/>
    </location>
</feature>
<feature type="transmembrane region" description="Helical" evidence="6">
    <location>
        <begin position="266"/>
        <end position="288"/>
    </location>
</feature>
<evidence type="ECO:0000256" key="4">
    <source>
        <dbReference type="ARBA" id="ARBA00023136"/>
    </source>
</evidence>
<evidence type="ECO:0000256" key="1">
    <source>
        <dbReference type="ARBA" id="ARBA00004651"/>
    </source>
</evidence>
<evidence type="ECO:0000313" key="9">
    <source>
        <dbReference type="Proteomes" id="UP000293865"/>
    </source>
</evidence>
<feature type="transmembrane region" description="Helical" evidence="6">
    <location>
        <begin position="300"/>
        <end position="317"/>
    </location>
</feature>
<dbReference type="PROSITE" id="PS50850">
    <property type="entry name" value="MFS"/>
    <property type="match status" value="1"/>
</dbReference>
<evidence type="ECO:0000256" key="5">
    <source>
        <dbReference type="SAM" id="MobiDB-lite"/>
    </source>
</evidence>
<dbReference type="PANTHER" id="PTHR23530">
    <property type="entry name" value="TRANSPORT PROTEIN-RELATED"/>
    <property type="match status" value="1"/>
</dbReference>
<protein>
    <submittedName>
        <fullName evidence="8">MFS transporter</fullName>
    </submittedName>
</protein>
<evidence type="ECO:0000259" key="7">
    <source>
        <dbReference type="PROSITE" id="PS50850"/>
    </source>
</evidence>
<dbReference type="Proteomes" id="UP000293865">
    <property type="component" value="Unassembled WGS sequence"/>
</dbReference>
<dbReference type="InterPro" id="IPR020846">
    <property type="entry name" value="MFS_dom"/>
</dbReference>
<evidence type="ECO:0000256" key="3">
    <source>
        <dbReference type="ARBA" id="ARBA00022989"/>
    </source>
</evidence>
<comment type="subcellular location">
    <subcellularLocation>
        <location evidence="1">Cell membrane</location>
        <topology evidence="1">Multi-pass membrane protein</topology>
    </subcellularLocation>
</comment>
<feature type="domain" description="Major facilitator superfamily (MFS) profile" evidence="7">
    <location>
        <begin position="1"/>
        <end position="414"/>
    </location>
</feature>
<feature type="region of interest" description="Disordered" evidence="5">
    <location>
        <begin position="412"/>
        <end position="443"/>
    </location>
</feature>
<keyword evidence="9" id="KW-1185">Reference proteome</keyword>